<dbReference type="AlphaFoldDB" id="A0A8S1PY27"/>
<protein>
    <submittedName>
        <fullName evidence="1">Uncharacterized protein</fullName>
    </submittedName>
</protein>
<evidence type="ECO:0000313" key="1">
    <source>
        <dbReference type="EMBL" id="CAD8108076.1"/>
    </source>
</evidence>
<accession>A0A8S1PY27</accession>
<evidence type="ECO:0000313" key="2">
    <source>
        <dbReference type="Proteomes" id="UP000692954"/>
    </source>
</evidence>
<sequence length="50" mass="6117">MNVTQPLSFHNMEKQLMYIWFVIKQLENLKDFVSLQIKINDQPYWLLQSC</sequence>
<comment type="caution">
    <text evidence="1">The sequence shown here is derived from an EMBL/GenBank/DDBJ whole genome shotgun (WGS) entry which is preliminary data.</text>
</comment>
<organism evidence="1 2">
    <name type="scientific">Paramecium sonneborni</name>
    <dbReference type="NCBI Taxonomy" id="65129"/>
    <lineage>
        <taxon>Eukaryota</taxon>
        <taxon>Sar</taxon>
        <taxon>Alveolata</taxon>
        <taxon>Ciliophora</taxon>
        <taxon>Intramacronucleata</taxon>
        <taxon>Oligohymenophorea</taxon>
        <taxon>Peniculida</taxon>
        <taxon>Parameciidae</taxon>
        <taxon>Paramecium</taxon>
    </lineage>
</organism>
<name>A0A8S1PY27_9CILI</name>
<reference evidence="1" key="1">
    <citation type="submission" date="2021-01" db="EMBL/GenBank/DDBJ databases">
        <authorList>
            <consortium name="Genoscope - CEA"/>
            <person name="William W."/>
        </authorList>
    </citation>
    <scope>NUCLEOTIDE SEQUENCE</scope>
</reference>
<dbReference type="Proteomes" id="UP000692954">
    <property type="component" value="Unassembled WGS sequence"/>
</dbReference>
<proteinExistence type="predicted"/>
<gene>
    <name evidence="1" type="ORF">PSON_ATCC_30995.1.T0900113</name>
</gene>
<keyword evidence="2" id="KW-1185">Reference proteome</keyword>
<dbReference type="EMBL" id="CAJJDN010000090">
    <property type="protein sequence ID" value="CAD8108076.1"/>
    <property type="molecule type" value="Genomic_DNA"/>
</dbReference>